<evidence type="ECO:0000259" key="1">
    <source>
        <dbReference type="Pfam" id="PF22480"/>
    </source>
</evidence>
<dbReference type="InterPro" id="IPR054253">
    <property type="entry name" value="DUF6984"/>
</dbReference>
<organism evidence="2 3">
    <name type="scientific">Mesorhizobium opportunistum (strain LMG 24607 / HAMBI 3007 / WSM2075)</name>
    <dbReference type="NCBI Taxonomy" id="536019"/>
    <lineage>
        <taxon>Bacteria</taxon>
        <taxon>Pseudomonadati</taxon>
        <taxon>Pseudomonadota</taxon>
        <taxon>Alphaproteobacteria</taxon>
        <taxon>Hyphomicrobiales</taxon>
        <taxon>Phyllobacteriaceae</taxon>
        <taxon>Mesorhizobium</taxon>
    </lineage>
</organism>
<sequence length="113" mass="12283">MAIVLPLETEVLNELRLELLKFLSDHSGLSVPAAVSFTKMDDGDMGSFEAVAVGHSLTTKARLISDFAYTDVDGMGVLVSAFSDGHVISAVDFWRYDFGPILSFPEAKDLEAR</sequence>
<dbReference type="HOGENOM" id="CLU_162649_1_0_5"/>
<reference evidence="2 3" key="1">
    <citation type="submission" date="2010-10" db="EMBL/GenBank/DDBJ databases">
        <title>Complete sequence of Mesorhizobium opportunistum WSM2075.</title>
        <authorList>
            <consortium name="US DOE Joint Genome Institute"/>
            <person name="Lucas S."/>
            <person name="Copeland A."/>
            <person name="Lapidus A."/>
            <person name="Cheng J.-F."/>
            <person name="Bruce D."/>
            <person name="Goodwin L."/>
            <person name="Pitluck S."/>
            <person name="Chertkov O."/>
            <person name="Misra M."/>
            <person name="Detter J.C."/>
            <person name="Han C."/>
            <person name="Tapia R."/>
            <person name="Land M."/>
            <person name="Hauser L."/>
            <person name="Kyrpides N."/>
            <person name="Ovchinnikova G."/>
            <person name="Mavrommatis K.M."/>
            <person name="Tiwari R.P."/>
            <person name="Howieson J.G."/>
            <person name="O'Hara G.W."/>
            <person name="Nandasena K.G."/>
            <person name="Woyke T."/>
        </authorList>
    </citation>
    <scope>NUCLEOTIDE SEQUENCE [LARGE SCALE GENOMIC DNA]</scope>
    <source>
        <strain evidence="3">LMG 24607 / HAMBI 3007 / WSM2075</strain>
    </source>
</reference>
<dbReference type="EMBL" id="CP002279">
    <property type="protein sequence ID" value="AEH86743.1"/>
    <property type="molecule type" value="Genomic_DNA"/>
</dbReference>
<gene>
    <name evidence="2" type="ordered locus">Mesop_2267</name>
</gene>
<proteinExistence type="predicted"/>
<dbReference type="RefSeq" id="WP_013893465.1">
    <property type="nucleotide sequence ID" value="NC_015675.1"/>
</dbReference>
<dbReference type="Proteomes" id="UP000001623">
    <property type="component" value="Chromosome"/>
</dbReference>
<feature type="domain" description="DUF6984" evidence="1">
    <location>
        <begin position="17"/>
        <end position="105"/>
    </location>
</feature>
<dbReference type="KEGG" id="mop:Mesop_2267"/>
<dbReference type="STRING" id="536019.Mesop_2267"/>
<name>F7YDE7_MESOW</name>
<protein>
    <recommendedName>
        <fullName evidence="1">DUF6984 domain-containing protein</fullName>
    </recommendedName>
</protein>
<accession>F7YDE7</accession>
<evidence type="ECO:0000313" key="3">
    <source>
        <dbReference type="Proteomes" id="UP000001623"/>
    </source>
</evidence>
<dbReference type="AlphaFoldDB" id="F7YDE7"/>
<dbReference type="Pfam" id="PF22480">
    <property type="entry name" value="DUF6984"/>
    <property type="match status" value="1"/>
</dbReference>
<evidence type="ECO:0000313" key="2">
    <source>
        <dbReference type="EMBL" id="AEH86743.1"/>
    </source>
</evidence>